<dbReference type="EMBL" id="CM037614">
    <property type="protein sequence ID" value="KAH8017847.1"/>
    <property type="molecule type" value="Genomic_DNA"/>
</dbReference>
<organism evidence="1 2">
    <name type="scientific">Sphaerodactylus townsendi</name>
    <dbReference type="NCBI Taxonomy" id="933632"/>
    <lineage>
        <taxon>Eukaryota</taxon>
        <taxon>Metazoa</taxon>
        <taxon>Chordata</taxon>
        <taxon>Craniata</taxon>
        <taxon>Vertebrata</taxon>
        <taxon>Euteleostomi</taxon>
        <taxon>Lepidosauria</taxon>
        <taxon>Squamata</taxon>
        <taxon>Bifurcata</taxon>
        <taxon>Gekkota</taxon>
        <taxon>Sphaerodactylidae</taxon>
        <taxon>Sphaerodactylus</taxon>
    </lineage>
</organism>
<name>A0ACB8GEG5_9SAUR</name>
<dbReference type="Proteomes" id="UP000827872">
    <property type="component" value="Linkage Group LG01"/>
</dbReference>
<evidence type="ECO:0000313" key="2">
    <source>
        <dbReference type="Proteomes" id="UP000827872"/>
    </source>
</evidence>
<evidence type="ECO:0000313" key="1">
    <source>
        <dbReference type="EMBL" id="KAH8017847.1"/>
    </source>
</evidence>
<accession>A0ACB8GEG5</accession>
<keyword evidence="2" id="KW-1185">Reference proteome</keyword>
<proteinExistence type="predicted"/>
<protein>
    <submittedName>
        <fullName evidence="1">Spermatogenesis-associated protein 24</fullName>
    </submittedName>
</protein>
<reference evidence="1" key="1">
    <citation type="submission" date="2021-08" db="EMBL/GenBank/DDBJ databases">
        <title>The first chromosome-level gecko genome reveals the dynamic sex chromosomes of Neotropical dwarf geckos (Sphaerodactylidae: Sphaerodactylus).</title>
        <authorList>
            <person name="Pinto B.J."/>
            <person name="Keating S.E."/>
            <person name="Gamble T."/>
        </authorList>
    </citation>
    <scope>NUCLEOTIDE SEQUENCE</scope>
    <source>
        <strain evidence="1">TG3544</strain>
    </source>
</reference>
<sequence>MYEIESHIQKQEDILNSKNNEIKELQHFINKQKQTLKKQASDLKIQKQQEYYISKVLREKPKKSVK</sequence>
<gene>
    <name evidence="1" type="primary">SPATA24</name>
    <name evidence="1" type="ORF">K3G42_032857</name>
</gene>
<comment type="caution">
    <text evidence="1">The sequence shown here is derived from an EMBL/GenBank/DDBJ whole genome shotgun (WGS) entry which is preliminary data.</text>
</comment>